<gene>
    <name evidence="2" type="ORF">AOPFMNJM_4163</name>
</gene>
<protein>
    <recommendedName>
        <fullName evidence="1">Glycosyltransferase 2-like domain-containing protein</fullName>
    </recommendedName>
</protein>
<dbReference type="Proteomes" id="UP001055102">
    <property type="component" value="Unassembled WGS sequence"/>
</dbReference>
<dbReference type="InterPro" id="IPR029044">
    <property type="entry name" value="Nucleotide-diphossugar_trans"/>
</dbReference>
<proteinExistence type="predicted"/>
<name>A0ABQ4T0F9_9HYPH</name>
<sequence>MRGPVPRSDGARRIREGLEALRDRLLPARPWGGRTVDVRLEGSDDLDFPQHLLTGTPLADRWVRLRYRAEGTGRPVLRLERPGDTEEWPLPGVTEGRAFWLGLMPRDLAGIALSTSGIAGFALESVERRGHAGVILECALRRPLRAVAALYEAARGNRRAYRDILRGACAVVPARRYDAYARARSRPSEAPASDLPVHVIVPASDSSVALDRTVASLIGQSHRRWRLSLLGAGSPGQGPPDARLGVVPWHSSLAWGDLTREGEGLCLLRPGDVLAPDALAHLAAALPADPAIELVYADSVEAGDGRAVLKPGPDREMALLTGYHGRPALLAPGLASRLAGLPIGPLAEAAQALDIAAVAEARRLARVPRVLCRTAENPSGGPSRSAALARRLSAFGASVSVVDQAGVADLLWPLPEPAPLVSVVIPSRDRLDLIATACRGVLEETAYPAIELVIVDNGSTEPGVLAHYERLRRDPRVRIVPFPAAFNFSAMVNAGVAASSGAVVVLLNNDIAVLEPGWLEAMVRQALRPEVGAVGAKLLFGDGTLQHAGVVVGLGGRAGHTLRRRPAETPGRVGQLRVAHRVSAVTAACLAVTRAKYDAVGGFDAEAFPIDFNDVDFCLRLGARGYHTVWTPRAVLAHLESVSRGPSTGAKRERFEREADRFVARWRPVIRDDPFYHPALSLTTFGEDLE</sequence>
<dbReference type="SUPFAM" id="SSF53448">
    <property type="entry name" value="Nucleotide-diphospho-sugar transferases"/>
    <property type="match status" value="1"/>
</dbReference>
<reference evidence="2" key="1">
    <citation type="journal article" date="2021" name="Front. Microbiol.">
        <title>Comprehensive Comparative Genomics and Phenotyping of Methylobacterium Species.</title>
        <authorList>
            <person name="Alessa O."/>
            <person name="Ogura Y."/>
            <person name="Fujitani Y."/>
            <person name="Takami H."/>
            <person name="Hayashi T."/>
            <person name="Sahin N."/>
            <person name="Tani A."/>
        </authorList>
    </citation>
    <scope>NUCLEOTIDE SEQUENCE</scope>
    <source>
        <strain evidence="2">LMG 23639</strain>
    </source>
</reference>
<dbReference type="PANTHER" id="PTHR43179:SF7">
    <property type="entry name" value="RHAMNOSYLTRANSFERASE WBBL"/>
    <property type="match status" value="1"/>
</dbReference>
<evidence type="ECO:0000313" key="3">
    <source>
        <dbReference type="Proteomes" id="UP001055102"/>
    </source>
</evidence>
<evidence type="ECO:0000259" key="1">
    <source>
        <dbReference type="Pfam" id="PF00535"/>
    </source>
</evidence>
<dbReference type="Gene3D" id="3.90.550.10">
    <property type="entry name" value="Spore Coat Polysaccharide Biosynthesis Protein SpsA, Chain A"/>
    <property type="match status" value="1"/>
</dbReference>
<dbReference type="PANTHER" id="PTHR43179">
    <property type="entry name" value="RHAMNOSYLTRANSFERASE WBBL"/>
    <property type="match status" value="1"/>
</dbReference>
<dbReference type="Pfam" id="PF00535">
    <property type="entry name" value="Glycos_transf_2"/>
    <property type="match status" value="1"/>
</dbReference>
<dbReference type="EMBL" id="BPQR01000092">
    <property type="protein sequence ID" value="GJE08817.1"/>
    <property type="molecule type" value="Genomic_DNA"/>
</dbReference>
<evidence type="ECO:0000313" key="2">
    <source>
        <dbReference type="EMBL" id="GJE08817.1"/>
    </source>
</evidence>
<organism evidence="2 3">
    <name type="scientific">Methylobacterium jeotgali</name>
    <dbReference type="NCBI Taxonomy" id="381630"/>
    <lineage>
        <taxon>Bacteria</taxon>
        <taxon>Pseudomonadati</taxon>
        <taxon>Pseudomonadota</taxon>
        <taxon>Alphaproteobacteria</taxon>
        <taxon>Hyphomicrobiales</taxon>
        <taxon>Methylobacteriaceae</taxon>
        <taxon>Methylobacterium</taxon>
    </lineage>
</organism>
<reference evidence="2" key="2">
    <citation type="submission" date="2021-08" db="EMBL/GenBank/DDBJ databases">
        <authorList>
            <person name="Tani A."/>
            <person name="Ola A."/>
            <person name="Ogura Y."/>
            <person name="Katsura K."/>
            <person name="Hayashi T."/>
        </authorList>
    </citation>
    <scope>NUCLEOTIDE SEQUENCE</scope>
    <source>
        <strain evidence="2">LMG 23639</strain>
    </source>
</reference>
<accession>A0ABQ4T0F9</accession>
<keyword evidence="3" id="KW-1185">Reference proteome</keyword>
<dbReference type="InterPro" id="IPR001173">
    <property type="entry name" value="Glyco_trans_2-like"/>
</dbReference>
<feature type="domain" description="Glycosyltransferase 2-like" evidence="1">
    <location>
        <begin position="422"/>
        <end position="540"/>
    </location>
</feature>
<comment type="caution">
    <text evidence="2">The sequence shown here is derived from an EMBL/GenBank/DDBJ whole genome shotgun (WGS) entry which is preliminary data.</text>
</comment>